<evidence type="ECO:0000256" key="2">
    <source>
        <dbReference type="SAM" id="MobiDB-lite"/>
    </source>
</evidence>
<evidence type="ECO:0000313" key="3">
    <source>
        <dbReference type="EMBL" id="PZC72738.1"/>
    </source>
</evidence>
<evidence type="ECO:0008006" key="5">
    <source>
        <dbReference type="Google" id="ProtNLM"/>
    </source>
</evidence>
<organism evidence="3 4">
    <name type="scientific">Helicoverpa armigera</name>
    <name type="common">Cotton bollworm</name>
    <name type="synonym">Heliothis armigera</name>
    <dbReference type="NCBI Taxonomy" id="29058"/>
    <lineage>
        <taxon>Eukaryota</taxon>
        <taxon>Metazoa</taxon>
        <taxon>Ecdysozoa</taxon>
        <taxon>Arthropoda</taxon>
        <taxon>Hexapoda</taxon>
        <taxon>Insecta</taxon>
        <taxon>Pterygota</taxon>
        <taxon>Neoptera</taxon>
        <taxon>Endopterygota</taxon>
        <taxon>Lepidoptera</taxon>
        <taxon>Glossata</taxon>
        <taxon>Ditrysia</taxon>
        <taxon>Noctuoidea</taxon>
        <taxon>Noctuidae</taxon>
        <taxon>Heliothinae</taxon>
        <taxon>Helicoverpa</taxon>
    </lineage>
</organism>
<dbReference type="AlphaFoldDB" id="A0A2W1BCP0"/>
<reference evidence="3 4" key="1">
    <citation type="journal article" date="2017" name="BMC Biol.">
        <title>Genomic innovations, transcriptional plasticity and gene loss underlying the evolution and divergence of two highly polyphagous and invasive Helicoverpa pest species.</title>
        <authorList>
            <person name="Pearce S.L."/>
            <person name="Clarke D.F."/>
            <person name="East P.D."/>
            <person name="Elfekih S."/>
            <person name="Gordon K.H."/>
            <person name="Jermiin L.S."/>
            <person name="McGaughran A."/>
            <person name="Oakeshott J.G."/>
            <person name="Papanikolaou A."/>
            <person name="Perera O.P."/>
            <person name="Rane R.V."/>
            <person name="Richards S."/>
            <person name="Tay W.T."/>
            <person name="Walsh T.K."/>
            <person name="Anderson A."/>
            <person name="Anderson C.J."/>
            <person name="Asgari S."/>
            <person name="Board P.G."/>
            <person name="Bretschneider A."/>
            <person name="Campbell P.M."/>
            <person name="Chertemps T."/>
            <person name="Christeller J.T."/>
            <person name="Coppin C.W."/>
            <person name="Downes S.J."/>
            <person name="Duan G."/>
            <person name="Farnsworth C.A."/>
            <person name="Good R.T."/>
            <person name="Han L.B."/>
            <person name="Han Y.C."/>
            <person name="Hatje K."/>
            <person name="Horne I."/>
            <person name="Huang Y.P."/>
            <person name="Hughes D.S."/>
            <person name="Jacquin-Joly E."/>
            <person name="James W."/>
            <person name="Jhangiani S."/>
            <person name="Kollmar M."/>
            <person name="Kuwar S.S."/>
            <person name="Li S."/>
            <person name="Liu N.Y."/>
            <person name="Maibeche M.T."/>
            <person name="Miller J.R."/>
            <person name="Montagne N."/>
            <person name="Perry T."/>
            <person name="Qu J."/>
            <person name="Song S.V."/>
            <person name="Sutton G.G."/>
            <person name="Vogel H."/>
            <person name="Walenz B.P."/>
            <person name="Xu W."/>
            <person name="Zhang H.J."/>
            <person name="Zou Z."/>
            <person name="Batterham P."/>
            <person name="Edwards O.R."/>
            <person name="Feyereisen R."/>
            <person name="Gibbs R.A."/>
            <person name="Heckel D.G."/>
            <person name="McGrath A."/>
            <person name="Robin C."/>
            <person name="Scherer S.E."/>
            <person name="Worley K.C."/>
            <person name="Wu Y.D."/>
        </authorList>
    </citation>
    <scope>NUCLEOTIDE SEQUENCE [LARGE SCALE GENOMIC DNA]</scope>
    <source>
        <strain evidence="3">Harm_GR_Male_#8</strain>
        <tissue evidence="3">Whole organism</tissue>
    </source>
</reference>
<gene>
    <name evidence="3" type="primary">HaOG210687</name>
    <name evidence="3" type="ORF">B5X24_HaOG210687</name>
</gene>
<dbReference type="SUPFAM" id="SSF57903">
    <property type="entry name" value="FYVE/PHD zinc finger"/>
    <property type="match status" value="1"/>
</dbReference>
<dbReference type="EMBL" id="KZ150159">
    <property type="protein sequence ID" value="PZC72738.1"/>
    <property type="molecule type" value="Genomic_DNA"/>
</dbReference>
<proteinExistence type="predicted"/>
<keyword evidence="1" id="KW-0175">Coiled coil</keyword>
<sequence>MSTKNSAKSDRKISEKVICFKCKKSVDIRKTALCSTCNNRYEPDCDGYPEQTYRLMDQESKKKWRCKLCKKKGPTIDPISDISNITTRKRPNLHFKNLSPGPGPSDNFRENKQFATATLKTNDILDPHILSENESSDETFDTPNKLSHSVDGTISEISETLTVLEMKNTIEVLTLKLDSAENELENTLLENSNLNQQINKLTAEIKMLKSLCYSPITSENSPAFKQKRKRLSLLPQNSVSTPCTPLPNKTNIDFYKSIEVISLQQKIADLQQNLKEAQQQIETLTKTMETMQRSNITARTSTEALLRSNHGTTNTTSNLDAPTYSEEQKHDPTSRVFIFGSQQCVGLAAAMIHSRQNTRRK</sequence>
<dbReference type="InterPro" id="IPR013083">
    <property type="entry name" value="Znf_RING/FYVE/PHD"/>
</dbReference>
<keyword evidence="4" id="KW-1185">Reference proteome</keyword>
<dbReference type="Gene3D" id="3.30.40.10">
    <property type="entry name" value="Zinc/RING finger domain, C3HC4 (zinc finger)"/>
    <property type="match status" value="1"/>
</dbReference>
<dbReference type="InterPro" id="IPR011011">
    <property type="entry name" value="Znf_FYVE_PHD"/>
</dbReference>
<feature type="coiled-coil region" evidence="1">
    <location>
        <begin position="163"/>
        <end position="211"/>
    </location>
</feature>
<protein>
    <recommendedName>
        <fullName evidence="5">PHD-type domain-containing protein</fullName>
    </recommendedName>
</protein>
<feature type="compositionally biased region" description="Polar residues" evidence="2">
    <location>
        <begin position="301"/>
        <end position="320"/>
    </location>
</feature>
<feature type="region of interest" description="Disordered" evidence="2">
    <location>
        <begin position="301"/>
        <end position="330"/>
    </location>
</feature>
<feature type="coiled-coil region" evidence="1">
    <location>
        <begin position="260"/>
        <end position="294"/>
    </location>
</feature>
<accession>A0A2W1BCP0</accession>
<evidence type="ECO:0000256" key="1">
    <source>
        <dbReference type="SAM" id="Coils"/>
    </source>
</evidence>
<evidence type="ECO:0000313" key="4">
    <source>
        <dbReference type="Proteomes" id="UP000249218"/>
    </source>
</evidence>
<dbReference type="Proteomes" id="UP000249218">
    <property type="component" value="Unassembled WGS sequence"/>
</dbReference>
<name>A0A2W1BCP0_HELAM</name>